<dbReference type="AlphaFoldDB" id="A0A1X2GGD9"/>
<feature type="region of interest" description="Disordered" evidence="1">
    <location>
        <begin position="241"/>
        <end position="382"/>
    </location>
</feature>
<dbReference type="InterPro" id="IPR011990">
    <property type="entry name" value="TPR-like_helical_dom_sf"/>
</dbReference>
<evidence type="ECO:0000313" key="2">
    <source>
        <dbReference type="EMBL" id="ORX53146.1"/>
    </source>
</evidence>
<gene>
    <name evidence="2" type="ORF">DM01DRAFT_1322887</name>
</gene>
<dbReference type="STRING" id="101127.A0A1X2GGD9"/>
<name>A0A1X2GGD9_9FUNG</name>
<feature type="region of interest" description="Disordered" evidence="1">
    <location>
        <begin position="1"/>
        <end position="25"/>
    </location>
</feature>
<feature type="compositionally biased region" description="Polar residues" evidence="1">
    <location>
        <begin position="7"/>
        <end position="25"/>
    </location>
</feature>
<comment type="caution">
    <text evidence="2">The sequence shown here is derived from an EMBL/GenBank/DDBJ whole genome shotgun (WGS) entry which is preliminary data.</text>
</comment>
<dbReference type="GO" id="GO:0032153">
    <property type="term" value="C:cell division site"/>
    <property type="evidence" value="ECO:0007669"/>
    <property type="project" value="TreeGrafter"/>
</dbReference>
<evidence type="ECO:0008006" key="4">
    <source>
        <dbReference type="Google" id="ProtNLM"/>
    </source>
</evidence>
<sequence>MFKRIQQKPSKTSFQIVTPNSRNIPSMSDNGEFHAMTMPESAVGMAYDPSSIYDTYDQYDIAQVSQQQQPKITIQNSGTSRQTFIEPLKSTLVTSPVTPQSMYGAPEPMPNVGNMNFFQSASEVDAMSDQYSRPSTIIQPRVQRAEMAVKMGQVQQPLQASHASIEQTPHGQTHHDYRLMDNAVASKYFLPSDAMASYPSAYDTSNKSSKYFLPSDAMASLPSAYDTSNKSSKYFMPANEAYSTKSDQPPLPSIVTPSKSTHSTHSSSSSSSNKSSSRHHPQPLPPLVIPPTPNRSSSSPNRAIQTSSKTLSPPALQMTPGLTPGSLGYSPMSVSPATPSPSQHHHGHRSKIAAPSAAAPAMTPTVSSPTNNTQQVLLGKDKKPLSEDEMLLLEGIRFHESGKLEEATHRFRKAAQLNSPMAMFFYGVSLRHGWGCQRNEQVAFQYIQKAAEHAVEDLSQFSTTVSMSAAKGELIMAIYEMGVSFRHGWGCRKNKETAVYFFKIAADLGDPDAQNDLGHCYYNGHGIKKDMYMAAKYYRKADKQGHGIMGNSWIWKPKYDHPKGR</sequence>
<dbReference type="GO" id="GO:0010972">
    <property type="term" value="P:negative regulation of G2/M transition of mitotic cell cycle"/>
    <property type="evidence" value="ECO:0007669"/>
    <property type="project" value="TreeGrafter"/>
</dbReference>
<keyword evidence="3" id="KW-1185">Reference proteome</keyword>
<dbReference type="SMART" id="SM00671">
    <property type="entry name" value="SEL1"/>
    <property type="match status" value="3"/>
</dbReference>
<feature type="compositionally biased region" description="Polar residues" evidence="1">
    <location>
        <begin position="332"/>
        <end position="342"/>
    </location>
</feature>
<dbReference type="Gene3D" id="1.25.40.10">
    <property type="entry name" value="Tetratricopeptide repeat domain"/>
    <property type="match status" value="1"/>
</dbReference>
<dbReference type="EMBL" id="MCGT01000016">
    <property type="protein sequence ID" value="ORX53146.1"/>
    <property type="molecule type" value="Genomic_DNA"/>
</dbReference>
<dbReference type="InterPro" id="IPR052945">
    <property type="entry name" value="Mitotic_Regulator"/>
</dbReference>
<dbReference type="InterPro" id="IPR006597">
    <property type="entry name" value="Sel1-like"/>
</dbReference>
<dbReference type="SUPFAM" id="SSF81901">
    <property type="entry name" value="HCP-like"/>
    <property type="match status" value="1"/>
</dbReference>
<evidence type="ECO:0000313" key="3">
    <source>
        <dbReference type="Proteomes" id="UP000242146"/>
    </source>
</evidence>
<feature type="compositionally biased region" description="Low complexity" evidence="1">
    <location>
        <begin position="258"/>
        <end position="275"/>
    </location>
</feature>
<organism evidence="2 3">
    <name type="scientific">Hesseltinella vesiculosa</name>
    <dbReference type="NCBI Taxonomy" id="101127"/>
    <lineage>
        <taxon>Eukaryota</taxon>
        <taxon>Fungi</taxon>
        <taxon>Fungi incertae sedis</taxon>
        <taxon>Mucoromycota</taxon>
        <taxon>Mucoromycotina</taxon>
        <taxon>Mucoromycetes</taxon>
        <taxon>Mucorales</taxon>
        <taxon>Cunninghamellaceae</taxon>
        <taxon>Hesseltinella</taxon>
    </lineage>
</organism>
<dbReference type="Pfam" id="PF08238">
    <property type="entry name" value="Sel1"/>
    <property type="match status" value="3"/>
</dbReference>
<dbReference type="PANTHER" id="PTHR43628">
    <property type="entry name" value="ACTIVATOR OF C KINASE PROTEIN 1-RELATED"/>
    <property type="match status" value="1"/>
</dbReference>
<dbReference type="PANTHER" id="PTHR43628:SF1">
    <property type="entry name" value="CHITIN SYNTHASE REGULATORY FACTOR 2-RELATED"/>
    <property type="match status" value="1"/>
</dbReference>
<dbReference type="Proteomes" id="UP000242146">
    <property type="component" value="Unassembled WGS sequence"/>
</dbReference>
<evidence type="ECO:0000256" key="1">
    <source>
        <dbReference type="SAM" id="MobiDB-lite"/>
    </source>
</evidence>
<proteinExistence type="predicted"/>
<accession>A0A1X2GGD9</accession>
<reference evidence="2 3" key="1">
    <citation type="submission" date="2016-07" db="EMBL/GenBank/DDBJ databases">
        <title>Pervasive Adenine N6-methylation of Active Genes in Fungi.</title>
        <authorList>
            <consortium name="DOE Joint Genome Institute"/>
            <person name="Mondo S.J."/>
            <person name="Dannebaum R.O."/>
            <person name="Kuo R.C."/>
            <person name="Labutti K."/>
            <person name="Haridas S."/>
            <person name="Kuo A."/>
            <person name="Salamov A."/>
            <person name="Ahrendt S.R."/>
            <person name="Lipzen A."/>
            <person name="Sullivan W."/>
            <person name="Andreopoulos W.B."/>
            <person name="Clum A."/>
            <person name="Lindquist E."/>
            <person name="Daum C."/>
            <person name="Ramamoorthy G.K."/>
            <person name="Gryganskyi A."/>
            <person name="Culley D."/>
            <person name="Magnuson J.K."/>
            <person name="James T.Y."/>
            <person name="O'Malley M.A."/>
            <person name="Stajich J.E."/>
            <person name="Spatafora J.W."/>
            <person name="Visel A."/>
            <person name="Grigoriev I.V."/>
        </authorList>
    </citation>
    <scope>NUCLEOTIDE SEQUENCE [LARGE SCALE GENOMIC DNA]</scope>
    <source>
        <strain evidence="2 3">NRRL 3301</strain>
    </source>
</reference>
<dbReference type="OrthoDB" id="2148946at2759"/>
<protein>
    <recommendedName>
        <fullName evidence="4">HCP-like protein</fullName>
    </recommendedName>
</protein>
<feature type="compositionally biased region" description="Pro residues" evidence="1">
    <location>
        <begin position="282"/>
        <end position="293"/>
    </location>
</feature>
<feature type="compositionally biased region" description="Low complexity" evidence="1">
    <location>
        <begin position="353"/>
        <end position="370"/>
    </location>
</feature>